<evidence type="ECO:0000313" key="2">
    <source>
        <dbReference type="Proteomes" id="UP000005317"/>
    </source>
</evidence>
<dbReference type="SUPFAM" id="SSF53335">
    <property type="entry name" value="S-adenosyl-L-methionine-dependent methyltransferases"/>
    <property type="match status" value="1"/>
</dbReference>
<organism evidence="1 2">
    <name type="scientific">Thiothrix nivea (strain ATCC 35100 / DSM 5205 / JP2)</name>
    <dbReference type="NCBI Taxonomy" id="870187"/>
    <lineage>
        <taxon>Bacteria</taxon>
        <taxon>Pseudomonadati</taxon>
        <taxon>Pseudomonadota</taxon>
        <taxon>Gammaproteobacteria</taxon>
        <taxon>Thiotrichales</taxon>
        <taxon>Thiotrichaceae</taxon>
        <taxon>Thiothrix</taxon>
    </lineage>
</organism>
<evidence type="ECO:0008006" key="3">
    <source>
        <dbReference type="Google" id="ProtNLM"/>
    </source>
</evidence>
<keyword evidence="2" id="KW-1185">Reference proteome</keyword>
<accession>A0A656HJ42</accession>
<gene>
    <name evidence="1" type="ORF">Thini_3977</name>
</gene>
<name>A0A656HJ42_THINJ</name>
<protein>
    <recommendedName>
        <fullName evidence="3">Phospholipid N-methyltransferase</fullName>
    </recommendedName>
</protein>
<dbReference type="Proteomes" id="UP000005317">
    <property type="component" value="Unassembled WGS sequence"/>
</dbReference>
<dbReference type="InterPro" id="IPR029063">
    <property type="entry name" value="SAM-dependent_MTases_sf"/>
</dbReference>
<reference evidence="2" key="1">
    <citation type="journal article" date="2011" name="Stand. Genomic Sci.">
        <title>Genome sequence of the filamentous, gliding Thiothrix nivea neotype strain (JP2(T)).</title>
        <authorList>
            <person name="Lapidus A."/>
            <person name="Nolan M."/>
            <person name="Lucas S."/>
            <person name="Glavina Del Rio T."/>
            <person name="Tice H."/>
            <person name="Cheng J.F."/>
            <person name="Tapia R."/>
            <person name="Han C."/>
            <person name="Goodwin L."/>
            <person name="Pitluck S."/>
            <person name="Liolios K."/>
            <person name="Pagani I."/>
            <person name="Ivanova N."/>
            <person name="Huntemann M."/>
            <person name="Mavromatis K."/>
            <person name="Mikhailova N."/>
            <person name="Pati A."/>
            <person name="Chen A."/>
            <person name="Palaniappan K."/>
            <person name="Land M."/>
            <person name="Brambilla E.M."/>
            <person name="Rohde M."/>
            <person name="Abt B."/>
            <person name="Verbarg S."/>
            <person name="Goker M."/>
            <person name="Bristow J."/>
            <person name="Eisen J.A."/>
            <person name="Markowitz V."/>
            <person name="Hugenholtz P."/>
            <person name="Kyrpides N.C."/>
            <person name="Klenk H.P."/>
            <person name="Woyke T."/>
        </authorList>
    </citation>
    <scope>NUCLEOTIDE SEQUENCE [LARGE SCALE GENOMIC DNA]</scope>
    <source>
        <strain evidence="2">ATCC 35100 / DSM 5205 / JP2</strain>
    </source>
</reference>
<proteinExistence type="predicted"/>
<evidence type="ECO:0000313" key="1">
    <source>
        <dbReference type="EMBL" id="EIJ36477.1"/>
    </source>
</evidence>
<dbReference type="AlphaFoldDB" id="A0A656HJ42"/>
<sequence length="195" mass="21718">MLSLGISSTIHRNKSIMAYLTKFKHTGSVISSSNQFGAKMFAVAAGFFQQYVRGVFVGTGSGVVAQYFIQANIPFVYVEKHPAFVRQFHERFGAHTPLLAKDFFTLPLDDSSGGLANCLIVSCMPVTGPFYSERLVEQFRDALNSGSTIVQMSYTPFVRQVRLFERLQKEGFLIERKGSVLMNIPPASVFVLRKS</sequence>
<dbReference type="EMBL" id="JH651384">
    <property type="protein sequence ID" value="EIJ36477.1"/>
    <property type="molecule type" value="Genomic_DNA"/>
</dbReference>